<reference evidence="1" key="1">
    <citation type="submission" date="2014-11" db="EMBL/GenBank/DDBJ databases">
        <authorList>
            <person name="Amaro Gonzalez C."/>
        </authorList>
    </citation>
    <scope>NUCLEOTIDE SEQUENCE</scope>
</reference>
<sequence>MHLLFFFRSYKHLCILSWVCSL</sequence>
<name>A0A0E9UBP9_ANGAN</name>
<evidence type="ECO:0000313" key="1">
    <source>
        <dbReference type="EMBL" id="JAH63167.1"/>
    </source>
</evidence>
<proteinExistence type="predicted"/>
<accession>A0A0E9UBP9</accession>
<protein>
    <submittedName>
        <fullName evidence="1">Uncharacterized protein</fullName>
    </submittedName>
</protein>
<reference evidence="1" key="2">
    <citation type="journal article" date="2015" name="Fish Shellfish Immunol.">
        <title>Early steps in the European eel (Anguilla anguilla)-Vibrio vulnificus interaction in the gills: Role of the RtxA13 toxin.</title>
        <authorList>
            <person name="Callol A."/>
            <person name="Pajuelo D."/>
            <person name="Ebbesson L."/>
            <person name="Teles M."/>
            <person name="MacKenzie S."/>
            <person name="Amaro C."/>
        </authorList>
    </citation>
    <scope>NUCLEOTIDE SEQUENCE</scope>
</reference>
<dbReference type="AlphaFoldDB" id="A0A0E9UBP9"/>
<organism evidence="1">
    <name type="scientific">Anguilla anguilla</name>
    <name type="common">European freshwater eel</name>
    <name type="synonym">Muraena anguilla</name>
    <dbReference type="NCBI Taxonomy" id="7936"/>
    <lineage>
        <taxon>Eukaryota</taxon>
        <taxon>Metazoa</taxon>
        <taxon>Chordata</taxon>
        <taxon>Craniata</taxon>
        <taxon>Vertebrata</taxon>
        <taxon>Euteleostomi</taxon>
        <taxon>Actinopterygii</taxon>
        <taxon>Neopterygii</taxon>
        <taxon>Teleostei</taxon>
        <taxon>Anguilliformes</taxon>
        <taxon>Anguillidae</taxon>
        <taxon>Anguilla</taxon>
    </lineage>
</organism>
<dbReference type="EMBL" id="GBXM01045410">
    <property type="protein sequence ID" value="JAH63167.1"/>
    <property type="molecule type" value="Transcribed_RNA"/>
</dbReference>